<dbReference type="EMBL" id="CAJNJA010006175">
    <property type="protein sequence ID" value="CAE7206823.1"/>
    <property type="molecule type" value="Genomic_DNA"/>
</dbReference>
<reference evidence="1" key="1">
    <citation type="submission" date="2021-02" db="EMBL/GenBank/DDBJ databases">
        <authorList>
            <person name="Dougan E. K."/>
            <person name="Rhodes N."/>
            <person name="Thang M."/>
            <person name="Chan C."/>
        </authorList>
    </citation>
    <scope>NUCLEOTIDE SEQUENCE</scope>
</reference>
<dbReference type="Proteomes" id="UP000601435">
    <property type="component" value="Unassembled WGS sequence"/>
</dbReference>
<name>A0A812JN28_9DINO</name>
<accession>A0A812JN28</accession>
<evidence type="ECO:0000313" key="1">
    <source>
        <dbReference type="EMBL" id="CAE7206823.1"/>
    </source>
</evidence>
<dbReference type="AlphaFoldDB" id="A0A812JN28"/>
<evidence type="ECO:0000313" key="2">
    <source>
        <dbReference type="Proteomes" id="UP000601435"/>
    </source>
</evidence>
<feature type="non-terminal residue" evidence="1">
    <location>
        <position position="320"/>
    </location>
</feature>
<dbReference type="OrthoDB" id="443871at2759"/>
<proteinExistence type="predicted"/>
<sequence length="320" mass="34029">MSTYTDLEHFSSGGWLTSASTVPQIQKTSANASFLNLGGLAGAAFGAATSAAGPFGGAVGGLTGGLAGKAGSGPILMPEPKAEDPRDRFKLMLDFKRTGYPDDHYPQPDAGSPGQLAFTALHWSRHEVANALRAMESMRFVEQQAQVAKAIADKAAVQLTYLMESPCLRGVTQPAGAASAPPDLQRGLWPMQSMCPLEVLHIAALRCRTPEQVEHGVHAYHARLWTASDALSAASVTWSHSSDGLHPTLPGARYTDTHGRNAAWFDGSSACCHAISCATRLLKPASKFGLHRLRGMFIPGHGRSAYGGLTYMVRWECPSE</sequence>
<keyword evidence="2" id="KW-1185">Reference proteome</keyword>
<protein>
    <submittedName>
        <fullName evidence="1">Uncharacterized protein</fullName>
    </submittedName>
</protein>
<organism evidence="1 2">
    <name type="scientific">Symbiodinium necroappetens</name>
    <dbReference type="NCBI Taxonomy" id="1628268"/>
    <lineage>
        <taxon>Eukaryota</taxon>
        <taxon>Sar</taxon>
        <taxon>Alveolata</taxon>
        <taxon>Dinophyceae</taxon>
        <taxon>Suessiales</taxon>
        <taxon>Symbiodiniaceae</taxon>
        <taxon>Symbiodinium</taxon>
    </lineage>
</organism>
<gene>
    <name evidence="1" type="ORF">SNEC2469_LOCUS1827</name>
</gene>
<comment type="caution">
    <text evidence="1">The sequence shown here is derived from an EMBL/GenBank/DDBJ whole genome shotgun (WGS) entry which is preliminary data.</text>
</comment>